<evidence type="ECO:0000256" key="6">
    <source>
        <dbReference type="ARBA" id="ARBA00023136"/>
    </source>
</evidence>
<dbReference type="AlphaFoldDB" id="A0A930BQI3"/>
<keyword evidence="4 7" id="KW-0812">Transmembrane</keyword>
<evidence type="ECO:0000256" key="1">
    <source>
        <dbReference type="ARBA" id="ARBA00004651"/>
    </source>
</evidence>
<name>A0A930BQI3_9RHOO</name>
<dbReference type="PIRSF" id="PIRSF006324">
    <property type="entry name" value="LeuE"/>
    <property type="match status" value="1"/>
</dbReference>
<dbReference type="GO" id="GO:0005886">
    <property type="term" value="C:plasma membrane"/>
    <property type="evidence" value="ECO:0007669"/>
    <property type="project" value="UniProtKB-SubCell"/>
</dbReference>
<organism evidence="8 9">
    <name type="scientific">Dechloromonas agitata</name>
    <dbReference type="NCBI Taxonomy" id="73030"/>
    <lineage>
        <taxon>Bacteria</taxon>
        <taxon>Pseudomonadati</taxon>
        <taxon>Pseudomonadota</taxon>
        <taxon>Betaproteobacteria</taxon>
        <taxon>Rhodocyclales</taxon>
        <taxon>Azonexaceae</taxon>
        <taxon>Dechloromonas</taxon>
    </lineage>
</organism>
<dbReference type="EMBL" id="JABZMI010000061">
    <property type="protein sequence ID" value="MBF1164359.1"/>
    <property type="molecule type" value="Genomic_DNA"/>
</dbReference>
<evidence type="ECO:0000256" key="4">
    <source>
        <dbReference type="ARBA" id="ARBA00022692"/>
    </source>
</evidence>
<feature type="transmembrane region" description="Helical" evidence="7">
    <location>
        <begin position="71"/>
        <end position="89"/>
    </location>
</feature>
<keyword evidence="3" id="KW-1003">Cell membrane</keyword>
<comment type="subcellular location">
    <subcellularLocation>
        <location evidence="1">Cell membrane</location>
        <topology evidence="1">Multi-pass membrane protein</topology>
    </subcellularLocation>
</comment>
<gene>
    <name evidence="8" type="primary">rhtB</name>
    <name evidence="8" type="ORF">HXL68_04880</name>
</gene>
<evidence type="ECO:0000256" key="3">
    <source>
        <dbReference type="ARBA" id="ARBA00022475"/>
    </source>
</evidence>
<feature type="transmembrane region" description="Helical" evidence="7">
    <location>
        <begin position="143"/>
        <end position="167"/>
    </location>
</feature>
<protein>
    <submittedName>
        <fullName evidence="8">Homoserine/homoserine lactone efflux protein</fullName>
    </submittedName>
</protein>
<evidence type="ECO:0000256" key="5">
    <source>
        <dbReference type="ARBA" id="ARBA00022989"/>
    </source>
</evidence>
<feature type="transmembrane region" description="Helical" evidence="7">
    <location>
        <begin position="110"/>
        <end position="131"/>
    </location>
</feature>
<feature type="transmembrane region" description="Helical" evidence="7">
    <location>
        <begin position="187"/>
        <end position="203"/>
    </location>
</feature>
<dbReference type="Proteomes" id="UP000718593">
    <property type="component" value="Unassembled WGS sequence"/>
</dbReference>
<reference evidence="8" key="1">
    <citation type="submission" date="2020-04" db="EMBL/GenBank/DDBJ databases">
        <title>Deep metagenomics examines the oral microbiome during advanced dental caries in children, revealing novel taxa and co-occurrences with host molecules.</title>
        <authorList>
            <person name="Baker J.L."/>
            <person name="Morton J.T."/>
            <person name="Dinis M."/>
            <person name="Alvarez R."/>
            <person name="Tran N.C."/>
            <person name="Knight R."/>
            <person name="Edlund A."/>
        </authorList>
    </citation>
    <scope>NUCLEOTIDE SEQUENCE</scope>
    <source>
        <strain evidence="8">JCVI_32_bin.24</strain>
    </source>
</reference>
<dbReference type="InterPro" id="IPR001123">
    <property type="entry name" value="LeuE-type"/>
</dbReference>
<evidence type="ECO:0000256" key="2">
    <source>
        <dbReference type="ARBA" id="ARBA00007928"/>
    </source>
</evidence>
<sequence length="206" mass="21807">MTLAVWLGFLVAAIVIAVTPGPGAVISMSTGMRHGYWAALTAILGLQTALLIQLAIVGMGLGALLSTSETAFLAVKFFGAAYLVWLGIQKWRTPAAPLDVDAPEVRRKGLFIRGVLVNLTNPKAIIFMGALVPQFVNPGAEQLPQYLLVALTMCGTDIAVMSCYALAASRLGRWLRDPKAVRKQNRLFGGLFVSAGALLAVSSRPG</sequence>
<comment type="caution">
    <text evidence="8">The sequence shown here is derived from an EMBL/GenBank/DDBJ whole genome shotgun (WGS) entry which is preliminary data.</text>
</comment>
<keyword evidence="5 7" id="KW-1133">Transmembrane helix</keyword>
<accession>A0A930BQI3</accession>
<dbReference type="Pfam" id="PF01810">
    <property type="entry name" value="LysE"/>
    <property type="match status" value="1"/>
</dbReference>
<dbReference type="NCBIfam" id="NF007812">
    <property type="entry name" value="PRK10520.1"/>
    <property type="match status" value="1"/>
</dbReference>
<keyword evidence="6 7" id="KW-0472">Membrane</keyword>
<proteinExistence type="inferred from homology"/>
<evidence type="ECO:0000313" key="8">
    <source>
        <dbReference type="EMBL" id="MBF1164359.1"/>
    </source>
</evidence>
<dbReference type="GO" id="GO:0042970">
    <property type="term" value="F:homoserine transmembrane transporter activity"/>
    <property type="evidence" value="ECO:0007669"/>
    <property type="project" value="TreeGrafter"/>
</dbReference>
<dbReference type="PANTHER" id="PTHR30086">
    <property type="entry name" value="ARGININE EXPORTER PROTEIN ARGO"/>
    <property type="match status" value="1"/>
</dbReference>
<feature type="transmembrane region" description="Helical" evidence="7">
    <location>
        <begin position="6"/>
        <end position="25"/>
    </location>
</feature>
<dbReference type="PANTHER" id="PTHR30086:SF14">
    <property type="entry name" value="HOMOSERINE_HOMOSERINE LACTONE EFFLUX PROTEIN"/>
    <property type="match status" value="1"/>
</dbReference>
<feature type="transmembrane region" description="Helical" evidence="7">
    <location>
        <begin position="37"/>
        <end position="65"/>
    </location>
</feature>
<evidence type="ECO:0000313" key="9">
    <source>
        <dbReference type="Proteomes" id="UP000718593"/>
    </source>
</evidence>
<comment type="similarity">
    <text evidence="2">Belongs to the Rht family.</text>
</comment>
<evidence type="ECO:0000256" key="7">
    <source>
        <dbReference type="SAM" id="Phobius"/>
    </source>
</evidence>